<evidence type="ECO:0000313" key="2">
    <source>
        <dbReference type="Proteomes" id="UP000249218"/>
    </source>
</evidence>
<name>A0A2W1AZ18_HELAM</name>
<evidence type="ECO:0000313" key="1">
    <source>
        <dbReference type="EMBL" id="PZC70422.1"/>
    </source>
</evidence>
<reference evidence="1 2" key="1">
    <citation type="journal article" date="2017" name="BMC Biol.">
        <title>Genomic innovations, transcriptional plasticity and gene loss underlying the evolution and divergence of two highly polyphagous and invasive Helicoverpa pest species.</title>
        <authorList>
            <person name="Pearce S.L."/>
            <person name="Clarke D.F."/>
            <person name="East P.D."/>
            <person name="Elfekih S."/>
            <person name="Gordon K.H."/>
            <person name="Jermiin L.S."/>
            <person name="McGaughran A."/>
            <person name="Oakeshott J.G."/>
            <person name="Papanikolaou A."/>
            <person name="Perera O.P."/>
            <person name="Rane R.V."/>
            <person name="Richards S."/>
            <person name="Tay W.T."/>
            <person name="Walsh T.K."/>
            <person name="Anderson A."/>
            <person name="Anderson C.J."/>
            <person name="Asgari S."/>
            <person name="Board P.G."/>
            <person name="Bretschneider A."/>
            <person name="Campbell P.M."/>
            <person name="Chertemps T."/>
            <person name="Christeller J.T."/>
            <person name="Coppin C.W."/>
            <person name="Downes S.J."/>
            <person name="Duan G."/>
            <person name="Farnsworth C.A."/>
            <person name="Good R.T."/>
            <person name="Han L.B."/>
            <person name="Han Y.C."/>
            <person name="Hatje K."/>
            <person name="Horne I."/>
            <person name="Huang Y.P."/>
            <person name="Hughes D.S."/>
            <person name="Jacquin-Joly E."/>
            <person name="James W."/>
            <person name="Jhangiani S."/>
            <person name="Kollmar M."/>
            <person name="Kuwar S.S."/>
            <person name="Li S."/>
            <person name="Liu N.Y."/>
            <person name="Maibeche M.T."/>
            <person name="Miller J.R."/>
            <person name="Montagne N."/>
            <person name="Perry T."/>
            <person name="Qu J."/>
            <person name="Song S.V."/>
            <person name="Sutton G.G."/>
            <person name="Vogel H."/>
            <person name="Walenz B.P."/>
            <person name="Xu W."/>
            <person name="Zhang H.J."/>
            <person name="Zou Z."/>
            <person name="Batterham P."/>
            <person name="Edwards O.R."/>
            <person name="Feyereisen R."/>
            <person name="Gibbs R.A."/>
            <person name="Heckel D.G."/>
            <person name="McGrath A."/>
            <person name="Robin C."/>
            <person name="Scherer S.E."/>
            <person name="Worley K.C."/>
            <person name="Wu Y.D."/>
        </authorList>
    </citation>
    <scope>NUCLEOTIDE SEQUENCE [LARGE SCALE GENOMIC DNA]</scope>
    <source>
        <strain evidence="1">Harm_GR_Male_#8</strain>
        <tissue evidence="1">Whole organism</tissue>
    </source>
</reference>
<dbReference type="EMBL" id="KZ150641">
    <property type="protein sequence ID" value="PZC70422.1"/>
    <property type="molecule type" value="Genomic_DNA"/>
</dbReference>
<accession>A0A2W1AZ18</accession>
<dbReference type="InterPro" id="IPR005312">
    <property type="entry name" value="DUF1759"/>
</dbReference>
<dbReference type="InterPro" id="IPR021109">
    <property type="entry name" value="Peptidase_aspartic_dom_sf"/>
</dbReference>
<dbReference type="PANTHER" id="PTHR47331:SF5">
    <property type="entry name" value="RIBONUCLEASE H"/>
    <property type="match status" value="1"/>
</dbReference>
<dbReference type="Proteomes" id="UP000249218">
    <property type="component" value="Unassembled WGS sequence"/>
</dbReference>
<dbReference type="PANTHER" id="PTHR47331">
    <property type="entry name" value="PHD-TYPE DOMAIN-CONTAINING PROTEIN"/>
    <property type="match status" value="1"/>
</dbReference>
<dbReference type="Pfam" id="PF03564">
    <property type="entry name" value="DUF1759"/>
    <property type="match status" value="1"/>
</dbReference>
<sequence>MEKLQLQSTCFESIKKLCSNYKKDSLSRKSLDYLIKRLDSLENQWSDFAERHLVLLQEFEDKTITYFSDDIFGKTKAMYEATKQDMLAMRFHLQQQQETEVKFDLPGIEENADDYIKRMQARQEMNFKAIDRAMSKIEIHQIQEKWELEDHLSILKSKWETIDKLHWELEPLLKGSEGENYYSMFLDIEHKYDELRRELNSKIWATAHYQRTAPRIEVPEFSGNYTQWISFKDLFLETIHNNPTINKAQKMQHLKTRLRGEAERLVQHLTISAENYAACWEMLTQRYDNRRLQFTSDLNTMFNLAVIQQPDAYNLKRMHDVIKESLSGLSIITKDAPLWGPIIVHLMSQKLDSTTYAEYIKDLQDHREIPNLDDFIYFLESKFLAYETMKNPKKEVSTFQKPTVSKPFNKNNFHRPNFNYEQRKNYSRTYHTGFGHCPHCNGSHVLMQCPKFVDMDATQRNALVYKLHVCKNCLFSHGNKACNSTKACKECNRRHHTLLHYSKQTAGTGNVATSSQSSTAIQNPNSHHLSTNTLEILLTTVQLKVKTSDGTYLTLRALLDQGSQINLITENAAQLLRLPRKKFNAVVSGIGSGSEECKGSVQLTCKSLYSEYKFDTQALIMKKLTNKLPNSTFEKTNLPHLENLKLADPDFNISRPVDLLLGADVYSEILMDGVLRGKQSSPVAQETHLGWILCGKLKTFNCHVTLCELTKFWESEDIITSNKDNNDEDVCEECYKNTVKRDSENKYIVKMPLIPNFEEKLGTSKSTAISQFLQLEKPAKCESDSCTKGSVNYS</sequence>
<dbReference type="OrthoDB" id="5986643at2759"/>
<organism evidence="1 2">
    <name type="scientific">Helicoverpa armigera</name>
    <name type="common">Cotton bollworm</name>
    <name type="synonym">Heliothis armigera</name>
    <dbReference type="NCBI Taxonomy" id="29058"/>
    <lineage>
        <taxon>Eukaryota</taxon>
        <taxon>Metazoa</taxon>
        <taxon>Ecdysozoa</taxon>
        <taxon>Arthropoda</taxon>
        <taxon>Hexapoda</taxon>
        <taxon>Insecta</taxon>
        <taxon>Pterygota</taxon>
        <taxon>Neoptera</taxon>
        <taxon>Endopterygota</taxon>
        <taxon>Lepidoptera</taxon>
        <taxon>Glossata</taxon>
        <taxon>Ditrysia</taxon>
        <taxon>Noctuoidea</taxon>
        <taxon>Noctuidae</taxon>
        <taxon>Heliothinae</taxon>
        <taxon>Helicoverpa</taxon>
    </lineage>
</organism>
<gene>
    <name evidence="1" type="primary">HaOG216364</name>
    <name evidence="1" type="ORF">B5X24_HaOG216364</name>
</gene>
<dbReference type="Gene3D" id="2.40.70.10">
    <property type="entry name" value="Acid Proteases"/>
    <property type="match status" value="1"/>
</dbReference>
<protein>
    <submittedName>
        <fullName evidence="1">Uncharacterized protein</fullName>
    </submittedName>
</protein>
<dbReference type="AlphaFoldDB" id="A0A2W1AZ18"/>
<keyword evidence="2" id="KW-1185">Reference proteome</keyword>
<proteinExistence type="predicted"/>